<reference evidence="3" key="1">
    <citation type="journal article" date="2019" name="Sci. Rep.">
        <title>Draft genome of Tanacetum cinerariifolium, the natural source of mosquito coil.</title>
        <authorList>
            <person name="Yamashiro T."/>
            <person name="Shiraishi A."/>
            <person name="Satake H."/>
            <person name="Nakayama K."/>
        </authorList>
    </citation>
    <scope>NUCLEOTIDE SEQUENCE</scope>
</reference>
<feature type="domain" description="Integrase catalytic" evidence="2">
    <location>
        <begin position="321"/>
        <end position="518"/>
    </location>
</feature>
<gene>
    <name evidence="3" type="ORF">Tci_029914</name>
</gene>
<dbReference type="InterPro" id="IPR036397">
    <property type="entry name" value="RNaseH_sf"/>
</dbReference>
<sequence length="571" mass="65728">MLLSFSDDIQDTDDEKHEANRGGDKGKTMVTNEDLSKPFKEVLKCPFTKRIIEFSSPWYRMSMNGDLQRKFLNGFGMLRACAKDPTVISEISRKANEGLLTFKERWVSESNCILNVQELMQISSFMSSHKCLELAKCFSDSIPKTVDEMFKRVVNYVLSEKASRDTELPKGEFQVREITGPEVQQNDRLHRNGYGNALRRGEHKETYRHHEQHASYVPPHRPLQDFQTPRENIMILTLESLVKWMNVPITFPPVLARDLSNEALVIEAEVEGARMTETQTTVSGFSGEQMEARGCVSSNEGMIKYLAKAKEYIPRFKRFRIKNVPRNQNQKADALSKLDSIAFNHLTKEILVEVLETPSTDRKEVNAIMEEEEDNWMKPIIRCLEEGNGRKMRKKPGISHKTNYVICEITWARAVCTMGQGLWWQKQYDKTMKPIHHNPFKSWCKKLNIKQTNTIEPHPQANGLMERANRSLMDGIKTRLGKERSGWVDELPNVLCAYQTSLKTSNGEIPFSLTYGSEAVILVEIGMPTHRTMMIKEGDGNEEEIRLNLDILQERMEAVAVREARYKPKME</sequence>
<dbReference type="EMBL" id="BKCJ010003916">
    <property type="protein sequence ID" value="GEU57936.1"/>
    <property type="molecule type" value="Genomic_DNA"/>
</dbReference>
<dbReference type="PANTHER" id="PTHR48475">
    <property type="entry name" value="RIBONUCLEASE H"/>
    <property type="match status" value="1"/>
</dbReference>
<evidence type="ECO:0000256" key="1">
    <source>
        <dbReference type="SAM" id="MobiDB-lite"/>
    </source>
</evidence>
<organism evidence="3">
    <name type="scientific">Tanacetum cinerariifolium</name>
    <name type="common">Dalmatian daisy</name>
    <name type="synonym">Chrysanthemum cinerariifolium</name>
    <dbReference type="NCBI Taxonomy" id="118510"/>
    <lineage>
        <taxon>Eukaryota</taxon>
        <taxon>Viridiplantae</taxon>
        <taxon>Streptophyta</taxon>
        <taxon>Embryophyta</taxon>
        <taxon>Tracheophyta</taxon>
        <taxon>Spermatophyta</taxon>
        <taxon>Magnoliopsida</taxon>
        <taxon>eudicotyledons</taxon>
        <taxon>Gunneridae</taxon>
        <taxon>Pentapetalae</taxon>
        <taxon>asterids</taxon>
        <taxon>campanulids</taxon>
        <taxon>Asterales</taxon>
        <taxon>Asteraceae</taxon>
        <taxon>Asteroideae</taxon>
        <taxon>Anthemideae</taxon>
        <taxon>Anthemidinae</taxon>
        <taxon>Tanacetum</taxon>
    </lineage>
</organism>
<dbReference type="AlphaFoldDB" id="A0A6L2L8B9"/>
<accession>A0A6L2L8B9</accession>
<dbReference type="SUPFAM" id="SSF53098">
    <property type="entry name" value="Ribonuclease H-like"/>
    <property type="match status" value="1"/>
</dbReference>
<dbReference type="Gene3D" id="3.30.420.10">
    <property type="entry name" value="Ribonuclease H-like superfamily/Ribonuclease H"/>
    <property type="match status" value="1"/>
</dbReference>
<dbReference type="PANTHER" id="PTHR48475:SF2">
    <property type="entry name" value="RIBONUCLEASE H"/>
    <property type="match status" value="1"/>
</dbReference>
<evidence type="ECO:0000259" key="2">
    <source>
        <dbReference type="PROSITE" id="PS50994"/>
    </source>
</evidence>
<protein>
    <submittedName>
        <fullName evidence="3">Reverse transcriptase domain-containing protein</fullName>
    </submittedName>
</protein>
<keyword evidence="3" id="KW-0808">Transferase</keyword>
<evidence type="ECO:0000313" key="3">
    <source>
        <dbReference type="EMBL" id="GEU57936.1"/>
    </source>
</evidence>
<name>A0A6L2L8B9_TANCI</name>
<comment type="caution">
    <text evidence="3">The sequence shown here is derived from an EMBL/GenBank/DDBJ whole genome shotgun (WGS) entry which is preliminary data.</text>
</comment>
<dbReference type="GO" id="GO:0003676">
    <property type="term" value="F:nucleic acid binding"/>
    <property type="evidence" value="ECO:0007669"/>
    <property type="project" value="InterPro"/>
</dbReference>
<feature type="region of interest" description="Disordered" evidence="1">
    <location>
        <begin position="1"/>
        <end position="31"/>
    </location>
</feature>
<dbReference type="InterPro" id="IPR012337">
    <property type="entry name" value="RNaseH-like_sf"/>
</dbReference>
<dbReference type="GO" id="GO:0015074">
    <property type="term" value="P:DNA integration"/>
    <property type="evidence" value="ECO:0007669"/>
    <property type="project" value="InterPro"/>
</dbReference>
<dbReference type="PROSITE" id="PS50994">
    <property type="entry name" value="INTEGRASE"/>
    <property type="match status" value="1"/>
</dbReference>
<proteinExistence type="predicted"/>
<dbReference type="GO" id="GO:0003964">
    <property type="term" value="F:RNA-directed DNA polymerase activity"/>
    <property type="evidence" value="ECO:0007669"/>
    <property type="project" value="UniProtKB-KW"/>
</dbReference>
<dbReference type="InterPro" id="IPR001584">
    <property type="entry name" value="Integrase_cat-core"/>
</dbReference>
<keyword evidence="3" id="KW-0695">RNA-directed DNA polymerase</keyword>
<feature type="compositionally biased region" description="Basic and acidic residues" evidence="1">
    <location>
        <begin position="14"/>
        <end position="27"/>
    </location>
</feature>
<keyword evidence="3" id="KW-0548">Nucleotidyltransferase</keyword>